<protein>
    <submittedName>
        <fullName evidence="1">Uncharacterized protein</fullName>
    </submittedName>
</protein>
<evidence type="ECO:0000313" key="2">
    <source>
        <dbReference type="Proteomes" id="UP001210678"/>
    </source>
</evidence>
<dbReference type="RefSeq" id="WP_272136163.1">
    <property type="nucleotide sequence ID" value="NZ_JAQLOI010000001.1"/>
</dbReference>
<comment type="caution">
    <text evidence="1">The sequence shown here is derived from an EMBL/GenBank/DDBJ whole genome shotgun (WGS) entry which is preliminary data.</text>
</comment>
<keyword evidence="2" id="KW-1185">Reference proteome</keyword>
<organism evidence="1 2">
    <name type="scientific">Vibrio algarum</name>
    <dbReference type="NCBI Taxonomy" id="3020714"/>
    <lineage>
        <taxon>Bacteria</taxon>
        <taxon>Pseudomonadati</taxon>
        <taxon>Pseudomonadota</taxon>
        <taxon>Gammaproteobacteria</taxon>
        <taxon>Vibrionales</taxon>
        <taxon>Vibrionaceae</taxon>
        <taxon>Vibrio</taxon>
    </lineage>
</organism>
<dbReference type="Proteomes" id="UP001210678">
    <property type="component" value="Unassembled WGS sequence"/>
</dbReference>
<sequence>MERTHEIILQALRPGNRTTISTPDMPGVSFIIFVSERFDVLSITTEILGNPSAIRIGVNSQTELVLDENIDTYDAVIAINVYGTLYKEIILPAVDQTLLSVEDSLLKTFRLSLQFIEEFVPILERFINDVLSPKAIELHNKAVEQQSWD</sequence>
<dbReference type="EMBL" id="JAQLOI010000001">
    <property type="protein sequence ID" value="MDB1124144.1"/>
    <property type="molecule type" value="Genomic_DNA"/>
</dbReference>
<name>A0ABT4YRH6_9VIBR</name>
<accession>A0ABT4YRH6</accession>
<proteinExistence type="predicted"/>
<evidence type="ECO:0000313" key="1">
    <source>
        <dbReference type="EMBL" id="MDB1124144.1"/>
    </source>
</evidence>
<reference evidence="1 2" key="1">
    <citation type="submission" date="2023-01" db="EMBL/GenBank/DDBJ databases">
        <title>Vibrio sp. KJ40-1 sp.nov, isolated from marine algae.</title>
        <authorList>
            <person name="Butt M."/>
            <person name="Kim J.M.J."/>
            <person name="Jeon C.O.C."/>
        </authorList>
    </citation>
    <scope>NUCLEOTIDE SEQUENCE [LARGE SCALE GENOMIC DNA]</scope>
    <source>
        <strain evidence="1 2">KJ40-1</strain>
    </source>
</reference>
<gene>
    <name evidence="1" type="ORF">PGX00_10975</name>
</gene>